<feature type="compositionally biased region" description="Basic and acidic residues" evidence="1">
    <location>
        <begin position="319"/>
        <end position="340"/>
    </location>
</feature>
<feature type="compositionally biased region" description="Acidic residues" evidence="1">
    <location>
        <begin position="605"/>
        <end position="614"/>
    </location>
</feature>
<feature type="region of interest" description="Disordered" evidence="1">
    <location>
        <begin position="660"/>
        <end position="758"/>
    </location>
</feature>
<feature type="compositionally biased region" description="Low complexity" evidence="1">
    <location>
        <begin position="369"/>
        <end position="384"/>
    </location>
</feature>
<feature type="compositionally biased region" description="Acidic residues" evidence="1">
    <location>
        <begin position="1010"/>
        <end position="1022"/>
    </location>
</feature>
<feature type="compositionally biased region" description="Low complexity" evidence="1">
    <location>
        <begin position="972"/>
        <end position="983"/>
    </location>
</feature>
<feature type="compositionally biased region" description="Polar residues" evidence="1">
    <location>
        <begin position="148"/>
        <end position="157"/>
    </location>
</feature>
<feature type="compositionally biased region" description="Basic and acidic residues" evidence="1">
    <location>
        <begin position="942"/>
        <end position="966"/>
    </location>
</feature>
<feature type="compositionally biased region" description="Low complexity" evidence="1">
    <location>
        <begin position="75"/>
        <end position="86"/>
    </location>
</feature>
<feature type="compositionally biased region" description="Gly residues" evidence="1">
    <location>
        <begin position="984"/>
        <end position="1000"/>
    </location>
</feature>
<dbReference type="PANTHER" id="PTHR48125:SF12">
    <property type="entry name" value="AT HOOK TRANSCRIPTION FACTOR FAMILY-RELATED"/>
    <property type="match status" value="1"/>
</dbReference>
<feature type="compositionally biased region" description="Polar residues" evidence="1">
    <location>
        <begin position="16"/>
        <end position="33"/>
    </location>
</feature>
<dbReference type="Proteomes" id="UP000053424">
    <property type="component" value="Unassembled WGS sequence"/>
</dbReference>
<keyword evidence="3" id="KW-1185">Reference proteome</keyword>
<protein>
    <submittedName>
        <fullName evidence="2">Uncharacterized protein</fullName>
    </submittedName>
</protein>
<dbReference type="AlphaFoldDB" id="A0A0C3CC19"/>
<reference evidence="2 3" key="1">
    <citation type="submission" date="2014-04" db="EMBL/GenBank/DDBJ databases">
        <authorList>
            <consortium name="DOE Joint Genome Institute"/>
            <person name="Kuo A."/>
            <person name="Gay G."/>
            <person name="Dore J."/>
            <person name="Kohler A."/>
            <person name="Nagy L.G."/>
            <person name="Floudas D."/>
            <person name="Copeland A."/>
            <person name="Barry K.W."/>
            <person name="Cichocki N."/>
            <person name="Veneault-Fourrey C."/>
            <person name="LaButti K."/>
            <person name="Lindquist E.A."/>
            <person name="Lipzen A."/>
            <person name="Lundell T."/>
            <person name="Morin E."/>
            <person name="Murat C."/>
            <person name="Sun H."/>
            <person name="Tunlid A."/>
            <person name="Henrissat B."/>
            <person name="Grigoriev I.V."/>
            <person name="Hibbett D.S."/>
            <person name="Martin F."/>
            <person name="Nordberg H.P."/>
            <person name="Cantor M.N."/>
            <person name="Hua S.X."/>
        </authorList>
    </citation>
    <scope>NUCLEOTIDE SEQUENCE [LARGE SCALE GENOMIC DNA]</scope>
    <source>
        <strain evidence="3">h7</strain>
    </source>
</reference>
<dbReference type="HOGENOM" id="CLU_008090_0_0_1"/>
<feature type="region of interest" description="Disordered" evidence="1">
    <location>
        <begin position="1105"/>
        <end position="1138"/>
    </location>
</feature>
<gene>
    <name evidence="2" type="ORF">M413DRAFT_410068</name>
</gene>
<feature type="compositionally biased region" description="Low complexity" evidence="1">
    <location>
        <begin position="552"/>
        <end position="590"/>
    </location>
</feature>
<evidence type="ECO:0000313" key="3">
    <source>
        <dbReference type="Proteomes" id="UP000053424"/>
    </source>
</evidence>
<name>A0A0C3CC19_HEBCY</name>
<feature type="compositionally biased region" description="Low complexity" evidence="1">
    <location>
        <begin position="483"/>
        <end position="502"/>
    </location>
</feature>
<proteinExistence type="predicted"/>
<feature type="region of interest" description="Disordered" evidence="1">
    <location>
        <begin position="319"/>
        <end position="443"/>
    </location>
</feature>
<sequence length="1181" mass="126338">MLSSLASFLPSALHLNNNTSTQEYQQVGATINPDTEDEDEAEEDDARRNGNGSIKRSYSQRRQSTTEGDGQAPQGSKGAGKSSSSANEVGRSCPRYQHDDSKVRVLPVAFSPEINTRQKLLSIHRGDTIVLQPHTIVTFIFVRPPPSKSNHPLNLQVQLVPPHGRPPTGVSTQQDDPTTPTSARSRTSSNGGDGAGATSLVRTNSRRSEVYTVNDASPNTTPTSAVTNTSGHAHTNSNTTNASTSSFASTASFTFSTTSSSSSGGRRTIIPLYNLQAHNVMTNVIVDAGTDAKIARFQKRGIEMMEVGVLEPVEVWGEKERGRGSTGDKGKRRESLRLSVDDMPSSATGGKPPRNSFLQPGGGAGGDGTSATSSKTSLHSSSHSNLRVASPAPVVATGPTPFPSAQPLLTPQQQQQLQQLQNQQQQPPILDSATPTPIPVLPPQTQTQIQFMTQAPPQKRNIFNKLFNKRSSGLAPPPPPPQQQQQQQQQQQSLPSQSNQPSGLGAPANNAPTSGEPSFGTFSLHPAPVASKVMVQDFGRGAGKSKTPPTPLTLGSSSSPPSPPSLSVSSPSQSPSSQQTTPRQLQTPRPDLGLDLENGERRGQDDDDDDEEEGLVSPTPTIAPSKERGERGHGRNSSLTVPFMMNNPFKTTLIRSGKNRLSAVVGGGGAEKDKEREKEKEDKVKREERRKEEQREKERDKDKEKRLSALNILQKRASSPAGLKRGSRSQLSLLPGGGPGGGSNVDLNHNNHNHNNGFGGPLMLTQSQAREELSNLKQQQLALRPPVLGIQPTFVSPAVLPPPPPTALGASPLVAALSPRMSDASQENVLLGQRALMYVWLVRKWLKRRPPAAMAAQGDSSSSGIFGGGGGGESGLFGGFNLRGNQVPGLGYGGVEVRFEWKRAKVKGGKEKEGGRRTTTTRGGRASTGTVGTGGGVESDDEFGREKEREKRASVSSNLKDRLLEKRRNRMSTGSFSTTTASEEGGGGGGEGSSIGGGGNRARPRREGTIDDGEDSDPEDSETPWVCTLKIRRMPFATGVPATDMISPPATAFSDTGFSARATQPQVMRLKVGTLSPTPHHPKVVAMLKVPFPLPDVEVERMGVVRRKGYPPSEQQREGDQRNKDEEDEEEEGREPYYGLTLTAEEIKDIVCSTGLWLVVREGFGGVGRVSRKGDGWRIRA</sequence>
<feature type="region of interest" description="Disordered" evidence="1">
    <location>
        <begin position="147"/>
        <end position="245"/>
    </location>
</feature>
<feature type="compositionally biased region" description="Acidic residues" evidence="1">
    <location>
        <begin position="34"/>
        <end position="44"/>
    </location>
</feature>
<feature type="compositionally biased region" description="Basic and acidic residues" evidence="1">
    <location>
        <begin position="1115"/>
        <end position="1125"/>
    </location>
</feature>
<feature type="compositionally biased region" description="Polar residues" evidence="1">
    <location>
        <begin position="214"/>
        <end position="226"/>
    </location>
</feature>
<dbReference type="EMBL" id="KN831779">
    <property type="protein sequence ID" value="KIM41789.1"/>
    <property type="molecule type" value="Genomic_DNA"/>
</dbReference>
<feature type="compositionally biased region" description="Low complexity" evidence="1">
    <location>
        <begin position="406"/>
        <end position="428"/>
    </location>
</feature>
<dbReference type="OrthoDB" id="2590746at2759"/>
<feature type="compositionally biased region" description="Low complexity" evidence="1">
    <location>
        <begin position="227"/>
        <end position="245"/>
    </location>
</feature>
<feature type="region of interest" description="Disordered" evidence="1">
    <location>
        <begin position="16"/>
        <end position="98"/>
    </location>
</feature>
<evidence type="ECO:0000256" key="1">
    <source>
        <dbReference type="SAM" id="MobiDB-lite"/>
    </source>
</evidence>
<accession>A0A0C3CC19</accession>
<feature type="compositionally biased region" description="Basic and acidic residues" evidence="1">
    <location>
        <begin position="905"/>
        <end position="916"/>
    </location>
</feature>
<feature type="compositionally biased region" description="Low complexity" evidence="1">
    <location>
        <begin position="177"/>
        <end position="189"/>
    </location>
</feature>
<dbReference type="PANTHER" id="PTHR48125">
    <property type="entry name" value="LP07818P1"/>
    <property type="match status" value="1"/>
</dbReference>
<feature type="region of interest" description="Disordered" evidence="1">
    <location>
        <begin position="905"/>
        <end position="1023"/>
    </location>
</feature>
<feature type="compositionally biased region" description="Low complexity" evidence="1">
    <location>
        <begin position="917"/>
        <end position="930"/>
    </location>
</feature>
<reference evidence="3" key="2">
    <citation type="submission" date="2015-01" db="EMBL/GenBank/DDBJ databases">
        <title>Evolutionary Origins and Diversification of the Mycorrhizal Mutualists.</title>
        <authorList>
            <consortium name="DOE Joint Genome Institute"/>
            <consortium name="Mycorrhizal Genomics Consortium"/>
            <person name="Kohler A."/>
            <person name="Kuo A."/>
            <person name="Nagy L.G."/>
            <person name="Floudas D."/>
            <person name="Copeland A."/>
            <person name="Barry K.W."/>
            <person name="Cichocki N."/>
            <person name="Veneault-Fourrey C."/>
            <person name="LaButti K."/>
            <person name="Lindquist E.A."/>
            <person name="Lipzen A."/>
            <person name="Lundell T."/>
            <person name="Morin E."/>
            <person name="Murat C."/>
            <person name="Riley R."/>
            <person name="Ohm R."/>
            <person name="Sun H."/>
            <person name="Tunlid A."/>
            <person name="Henrissat B."/>
            <person name="Grigoriev I.V."/>
            <person name="Hibbett D.S."/>
            <person name="Martin F."/>
        </authorList>
    </citation>
    <scope>NUCLEOTIDE SEQUENCE [LARGE SCALE GENOMIC DNA]</scope>
    <source>
        <strain evidence="3">h7</strain>
    </source>
</reference>
<feature type="region of interest" description="Disordered" evidence="1">
    <location>
        <begin position="467"/>
        <end position="643"/>
    </location>
</feature>
<feature type="compositionally biased region" description="Basic and acidic residues" evidence="1">
    <location>
        <begin position="670"/>
        <end position="707"/>
    </location>
</feature>
<organism evidence="2 3">
    <name type="scientific">Hebeloma cylindrosporum</name>
    <dbReference type="NCBI Taxonomy" id="76867"/>
    <lineage>
        <taxon>Eukaryota</taxon>
        <taxon>Fungi</taxon>
        <taxon>Dikarya</taxon>
        <taxon>Basidiomycota</taxon>
        <taxon>Agaricomycotina</taxon>
        <taxon>Agaricomycetes</taxon>
        <taxon>Agaricomycetidae</taxon>
        <taxon>Agaricales</taxon>
        <taxon>Agaricineae</taxon>
        <taxon>Hymenogastraceae</taxon>
        <taxon>Hebeloma</taxon>
    </lineage>
</organism>
<feature type="compositionally biased region" description="Polar residues" evidence="1">
    <location>
        <begin position="50"/>
        <end position="68"/>
    </location>
</feature>
<evidence type="ECO:0000313" key="2">
    <source>
        <dbReference type="EMBL" id="KIM41789.1"/>
    </source>
</evidence>